<comment type="caution">
    <text evidence="1">The sequence shown here is derived from an EMBL/GenBank/DDBJ whole genome shotgun (WGS) entry which is preliminary data.</text>
</comment>
<protein>
    <submittedName>
        <fullName evidence="1">Uncharacterized protein</fullName>
    </submittedName>
</protein>
<sequence>MDGVKYFIGDLNDSYLKLSLDNKSRDVMYFIIDEILQISTCFYRTIVCTSNIPDYNRQDIDGIAYVACNINDINLKDSSREMMECKITQKIDKCEFLFDEAQYFWISHQHRKCSPIQTNLKAIKRSVSNYYKFTPMIISRFHEHYDFKKAPKLDFEHQT</sequence>
<evidence type="ECO:0000313" key="2">
    <source>
        <dbReference type="Proteomes" id="UP000031668"/>
    </source>
</evidence>
<dbReference type="Proteomes" id="UP000031668">
    <property type="component" value="Unassembled WGS sequence"/>
</dbReference>
<organism evidence="1 2">
    <name type="scientific">Thelohanellus kitauei</name>
    <name type="common">Myxosporean</name>
    <dbReference type="NCBI Taxonomy" id="669202"/>
    <lineage>
        <taxon>Eukaryota</taxon>
        <taxon>Metazoa</taxon>
        <taxon>Cnidaria</taxon>
        <taxon>Myxozoa</taxon>
        <taxon>Myxosporea</taxon>
        <taxon>Bivalvulida</taxon>
        <taxon>Platysporina</taxon>
        <taxon>Myxobolidae</taxon>
        <taxon>Thelohanellus</taxon>
    </lineage>
</organism>
<gene>
    <name evidence="1" type="ORF">RF11_10510</name>
</gene>
<proteinExistence type="predicted"/>
<reference evidence="1 2" key="1">
    <citation type="journal article" date="2014" name="Genome Biol. Evol.">
        <title>The genome of the myxosporean Thelohanellus kitauei shows adaptations to nutrient acquisition within its fish host.</title>
        <authorList>
            <person name="Yang Y."/>
            <person name="Xiong J."/>
            <person name="Zhou Z."/>
            <person name="Huo F."/>
            <person name="Miao W."/>
            <person name="Ran C."/>
            <person name="Liu Y."/>
            <person name="Zhang J."/>
            <person name="Feng J."/>
            <person name="Wang M."/>
            <person name="Wang M."/>
            <person name="Wang L."/>
            <person name="Yao B."/>
        </authorList>
    </citation>
    <scope>NUCLEOTIDE SEQUENCE [LARGE SCALE GENOMIC DNA]</scope>
    <source>
        <strain evidence="1">Wuqing</strain>
    </source>
</reference>
<dbReference type="AlphaFoldDB" id="A0A0C2JHB0"/>
<accession>A0A0C2JHB0</accession>
<name>A0A0C2JHB0_THEKT</name>
<evidence type="ECO:0000313" key="1">
    <source>
        <dbReference type="EMBL" id="KII68658.1"/>
    </source>
</evidence>
<keyword evidence="2" id="KW-1185">Reference proteome</keyword>
<dbReference type="EMBL" id="JWZT01002737">
    <property type="protein sequence ID" value="KII68658.1"/>
    <property type="molecule type" value="Genomic_DNA"/>
</dbReference>